<reference evidence="9 10" key="1">
    <citation type="submission" date="2015-11" db="EMBL/GenBank/DDBJ databases">
        <title>Genomic analysis of 38 Legionella species identifies large and diverse effector repertoires.</title>
        <authorList>
            <person name="Burstein D."/>
            <person name="Amaro F."/>
            <person name="Zusman T."/>
            <person name="Lifshitz Z."/>
            <person name="Cohen O."/>
            <person name="Gilbert J.A."/>
            <person name="Pupko T."/>
            <person name="Shuman H.A."/>
            <person name="Segal G."/>
        </authorList>
    </citation>
    <scope>NUCLEOTIDE SEQUENCE [LARGE SCALE GENOMIC DNA]</scope>
    <source>
        <strain evidence="9 10">CDC#1442-AUS-E</strain>
    </source>
</reference>
<evidence type="ECO:0000256" key="4">
    <source>
        <dbReference type="ARBA" id="ARBA00022475"/>
    </source>
</evidence>
<evidence type="ECO:0000256" key="1">
    <source>
        <dbReference type="ARBA" id="ARBA00004651"/>
    </source>
</evidence>
<keyword evidence="7 8" id="KW-0472">Membrane</keyword>
<organism evidence="9 10">
    <name type="scientific">Legionella quinlivanii</name>
    <dbReference type="NCBI Taxonomy" id="45073"/>
    <lineage>
        <taxon>Bacteria</taxon>
        <taxon>Pseudomonadati</taxon>
        <taxon>Pseudomonadota</taxon>
        <taxon>Gammaproteobacteria</taxon>
        <taxon>Legionellales</taxon>
        <taxon>Legionellaceae</taxon>
        <taxon>Legionella</taxon>
    </lineage>
</organism>
<dbReference type="SUPFAM" id="SSF144083">
    <property type="entry name" value="Magnesium transport protein CorA, transmembrane region"/>
    <property type="match status" value="1"/>
</dbReference>
<protein>
    <recommendedName>
        <fullName evidence="8">Magnesium transport protein CorA</fullName>
    </recommendedName>
</protein>
<evidence type="ECO:0000256" key="5">
    <source>
        <dbReference type="ARBA" id="ARBA00022692"/>
    </source>
</evidence>
<comment type="subcellular location">
    <subcellularLocation>
        <location evidence="1">Cell membrane</location>
        <topology evidence="1">Multi-pass membrane protein</topology>
    </subcellularLocation>
    <subcellularLocation>
        <location evidence="8">Membrane</location>
        <topology evidence="8">Multi-pass membrane protein</topology>
    </subcellularLocation>
</comment>
<dbReference type="GO" id="GO:0000287">
    <property type="term" value="F:magnesium ion binding"/>
    <property type="evidence" value="ECO:0007669"/>
    <property type="project" value="TreeGrafter"/>
</dbReference>
<dbReference type="InterPro" id="IPR002523">
    <property type="entry name" value="MgTranspt_CorA/ZnTranspt_ZntB"/>
</dbReference>
<evidence type="ECO:0000313" key="9">
    <source>
        <dbReference type="EMBL" id="KTD51899.1"/>
    </source>
</evidence>
<comment type="function">
    <text evidence="8">Mediates influx of magnesium ions.</text>
</comment>
<dbReference type="NCBIfam" id="TIGR00383">
    <property type="entry name" value="corA"/>
    <property type="match status" value="1"/>
</dbReference>
<dbReference type="Pfam" id="PF01544">
    <property type="entry name" value="CorA"/>
    <property type="match status" value="1"/>
</dbReference>
<dbReference type="RefSeq" id="WP_058506843.1">
    <property type="nucleotide sequence ID" value="NZ_CAAAIK010000011.1"/>
</dbReference>
<proteinExistence type="inferred from homology"/>
<dbReference type="GO" id="GO:0050897">
    <property type="term" value="F:cobalt ion binding"/>
    <property type="evidence" value="ECO:0007669"/>
    <property type="project" value="TreeGrafter"/>
</dbReference>
<dbReference type="Gene3D" id="1.20.58.340">
    <property type="entry name" value="Magnesium transport protein CorA, transmembrane region"/>
    <property type="match status" value="2"/>
</dbReference>
<comment type="similarity">
    <text evidence="2 8">Belongs to the CorA metal ion transporter (MIT) (TC 1.A.35) family.</text>
</comment>
<dbReference type="CDD" id="cd12828">
    <property type="entry name" value="TmCorA-like_1"/>
    <property type="match status" value="1"/>
</dbReference>
<keyword evidence="10" id="KW-1185">Reference proteome</keyword>
<keyword evidence="5 8" id="KW-0812">Transmembrane</keyword>
<evidence type="ECO:0000256" key="6">
    <source>
        <dbReference type="ARBA" id="ARBA00022989"/>
    </source>
</evidence>
<dbReference type="SUPFAM" id="SSF143865">
    <property type="entry name" value="CorA soluble domain-like"/>
    <property type="match status" value="1"/>
</dbReference>
<dbReference type="PATRIC" id="fig|45073.5.peg.784"/>
<feature type="transmembrane region" description="Helical" evidence="8">
    <location>
        <begin position="296"/>
        <end position="316"/>
    </location>
</feature>
<keyword evidence="3 8" id="KW-0813">Transport</keyword>
<keyword evidence="6 8" id="KW-1133">Transmembrane helix</keyword>
<dbReference type="PANTHER" id="PTHR46494">
    <property type="entry name" value="CORA FAMILY METAL ION TRANSPORTER (EUROFUNG)"/>
    <property type="match status" value="1"/>
</dbReference>
<evidence type="ECO:0000256" key="8">
    <source>
        <dbReference type="RuleBase" id="RU362010"/>
    </source>
</evidence>
<evidence type="ECO:0000256" key="7">
    <source>
        <dbReference type="ARBA" id="ARBA00023136"/>
    </source>
</evidence>
<evidence type="ECO:0000256" key="2">
    <source>
        <dbReference type="ARBA" id="ARBA00009765"/>
    </source>
</evidence>
<dbReference type="FunFam" id="1.20.58.340:FF:000012">
    <property type="entry name" value="Magnesium transport protein CorA"/>
    <property type="match status" value="1"/>
</dbReference>
<sequence>MVHFRKQSSAKRGMMPGSAVYVGENPPKPTRAFIHIYDESNYQCHEGFDQELVEAALDEKKTVWIDIFGLQDVEKINHCCNVFGIHPLIVEDIMNTHQRPKVDVINEGLFIVFRMMDKPKEQECEESEQFSIIIKENLLITFRESDDEELVSLYKRLAMENSLIRDQVVDYLAYLLMDQVVDNFFDYVEGIEQSLTAIEDRLIENPQTISLQSLYVIKRRIMLLRKIIAPLRDIVHLLISSKGQLINAEYHMYFRDLHDHCLRLLEAIDLQREMTNNMLEIYLSTLNNRMNETMKILTLFASIFIPLTFIVGVYGMNFDYMPELKWRYAYPTVLCGMAFLAAAMLYFFKKKKLL</sequence>
<evidence type="ECO:0000313" key="10">
    <source>
        <dbReference type="Proteomes" id="UP000054618"/>
    </source>
</evidence>
<gene>
    <name evidence="8 9" type="primary">corA</name>
    <name evidence="9" type="ORF">Lqui_0743</name>
</gene>
<dbReference type="InterPro" id="IPR045861">
    <property type="entry name" value="CorA_cytoplasmic_dom"/>
</dbReference>
<dbReference type="GO" id="GO:0005886">
    <property type="term" value="C:plasma membrane"/>
    <property type="evidence" value="ECO:0007669"/>
    <property type="project" value="UniProtKB-SubCell"/>
</dbReference>
<dbReference type="OrthoDB" id="9803416at2"/>
<comment type="caution">
    <text evidence="9">The sequence shown here is derived from an EMBL/GenBank/DDBJ whole genome shotgun (WGS) entry which is preliminary data.</text>
</comment>
<accession>A0A0W0Y4H4</accession>
<name>A0A0W0Y4H4_9GAMM</name>
<dbReference type="AlphaFoldDB" id="A0A0W0Y4H4"/>
<dbReference type="InterPro" id="IPR004488">
    <property type="entry name" value="Mg/Co-transport_prot_CorA"/>
</dbReference>
<dbReference type="InterPro" id="IPR045863">
    <property type="entry name" value="CorA_TM1_TM2"/>
</dbReference>
<keyword evidence="8" id="KW-0460">Magnesium</keyword>
<dbReference type="Gene3D" id="3.30.460.20">
    <property type="entry name" value="CorA soluble domain-like"/>
    <property type="match status" value="1"/>
</dbReference>
<dbReference type="GO" id="GO:0015087">
    <property type="term" value="F:cobalt ion transmembrane transporter activity"/>
    <property type="evidence" value="ECO:0007669"/>
    <property type="project" value="UniProtKB-UniRule"/>
</dbReference>
<dbReference type="PANTHER" id="PTHR46494:SF1">
    <property type="entry name" value="CORA FAMILY METAL ION TRANSPORTER (EUROFUNG)"/>
    <property type="match status" value="1"/>
</dbReference>
<dbReference type="STRING" id="45073.Lqui_0743"/>
<keyword evidence="4 8" id="KW-1003">Cell membrane</keyword>
<dbReference type="Proteomes" id="UP000054618">
    <property type="component" value="Unassembled WGS sequence"/>
</dbReference>
<dbReference type="GO" id="GO:0015095">
    <property type="term" value="F:magnesium ion transmembrane transporter activity"/>
    <property type="evidence" value="ECO:0007669"/>
    <property type="project" value="UniProtKB-UniRule"/>
</dbReference>
<dbReference type="EMBL" id="LNYS01000006">
    <property type="protein sequence ID" value="KTD51899.1"/>
    <property type="molecule type" value="Genomic_DNA"/>
</dbReference>
<keyword evidence="8" id="KW-0406">Ion transport</keyword>
<evidence type="ECO:0000256" key="3">
    <source>
        <dbReference type="ARBA" id="ARBA00022448"/>
    </source>
</evidence>
<feature type="transmembrane region" description="Helical" evidence="8">
    <location>
        <begin position="328"/>
        <end position="348"/>
    </location>
</feature>